<sequence>MEVSTQSEGKPPARDVWKASQSGKFATLPTGWTRFCRIFLPYQIWRFAMINLKMLRIIWKGHH</sequence>
<accession>A0A518ESL3</accession>
<keyword evidence="2" id="KW-1185">Reference proteome</keyword>
<evidence type="ECO:0000313" key="1">
    <source>
        <dbReference type="EMBL" id="QDV07087.1"/>
    </source>
</evidence>
<dbReference type="Proteomes" id="UP000320390">
    <property type="component" value="Chromosome"/>
</dbReference>
<dbReference type="RefSeq" id="WP_145197845.1">
    <property type="nucleotide sequence ID" value="NZ_CP036434.1"/>
</dbReference>
<dbReference type="EMBL" id="CP036434">
    <property type="protein sequence ID" value="QDV07087.1"/>
    <property type="molecule type" value="Genomic_DNA"/>
</dbReference>
<gene>
    <name evidence="1" type="ORF">Poly30_26060</name>
</gene>
<organism evidence="1 2">
    <name type="scientific">Saltatorellus ferox</name>
    <dbReference type="NCBI Taxonomy" id="2528018"/>
    <lineage>
        <taxon>Bacteria</taxon>
        <taxon>Pseudomonadati</taxon>
        <taxon>Planctomycetota</taxon>
        <taxon>Planctomycetia</taxon>
        <taxon>Planctomycetia incertae sedis</taxon>
        <taxon>Saltatorellus</taxon>
    </lineage>
</organism>
<protein>
    <submittedName>
        <fullName evidence="1">Uncharacterized protein</fullName>
    </submittedName>
</protein>
<proteinExistence type="predicted"/>
<reference evidence="1 2" key="1">
    <citation type="submission" date="2019-02" db="EMBL/GenBank/DDBJ databases">
        <title>Deep-cultivation of Planctomycetes and their phenomic and genomic characterization uncovers novel biology.</title>
        <authorList>
            <person name="Wiegand S."/>
            <person name="Jogler M."/>
            <person name="Boedeker C."/>
            <person name="Pinto D."/>
            <person name="Vollmers J."/>
            <person name="Rivas-Marin E."/>
            <person name="Kohn T."/>
            <person name="Peeters S.H."/>
            <person name="Heuer A."/>
            <person name="Rast P."/>
            <person name="Oberbeckmann S."/>
            <person name="Bunk B."/>
            <person name="Jeske O."/>
            <person name="Meyerdierks A."/>
            <person name="Storesund J.E."/>
            <person name="Kallscheuer N."/>
            <person name="Luecker S."/>
            <person name="Lage O.M."/>
            <person name="Pohl T."/>
            <person name="Merkel B.J."/>
            <person name="Hornburger P."/>
            <person name="Mueller R.-W."/>
            <person name="Bruemmer F."/>
            <person name="Labrenz M."/>
            <person name="Spormann A.M."/>
            <person name="Op den Camp H."/>
            <person name="Overmann J."/>
            <person name="Amann R."/>
            <person name="Jetten M.S.M."/>
            <person name="Mascher T."/>
            <person name="Medema M.H."/>
            <person name="Devos D.P."/>
            <person name="Kaster A.-K."/>
            <person name="Ovreas L."/>
            <person name="Rohde M."/>
            <person name="Galperin M.Y."/>
            <person name="Jogler C."/>
        </authorList>
    </citation>
    <scope>NUCLEOTIDE SEQUENCE [LARGE SCALE GENOMIC DNA]</scope>
    <source>
        <strain evidence="1 2">Poly30</strain>
    </source>
</reference>
<dbReference type="AlphaFoldDB" id="A0A518ESL3"/>
<evidence type="ECO:0000313" key="2">
    <source>
        <dbReference type="Proteomes" id="UP000320390"/>
    </source>
</evidence>
<dbReference type="OrthoDB" id="598359at2"/>
<name>A0A518ESL3_9BACT</name>